<proteinExistence type="predicted"/>
<accession>A0A2J6SQX9</accession>
<dbReference type="GeneID" id="36585416"/>
<dbReference type="Proteomes" id="UP000235371">
    <property type="component" value="Unassembled WGS sequence"/>
</dbReference>
<protein>
    <recommendedName>
        <fullName evidence="8">Cora-domain-containing protein</fullName>
    </recommendedName>
</protein>
<dbReference type="Gene3D" id="1.20.58.340">
    <property type="entry name" value="Magnesium transport protein CorA, transmembrane region"/>
    <property type="match status" value="1"/>
</dbReference>
<dbReference type="OrthoDB" id="3511887at2759"/>
<dbReference type="GO" id="GO:0016020">
    <property type="term" value="C:membrane"/>
    <property type="evidence" value="ECO:0007669"/>
    <property type="project" value="UniProtKB-SubCell"/>
</dbReference>
<gene>
    <name evidence="6" type="ORF">K444DRAFT_571971</name>
</gene>
<keyword evidence="2 5" id="KW-0812">Transmembrane</keyword>
<dbReference type="RefSeq" id="XP_024730080.1">
    <property type="nucleotide sequence ID" value="XM_024877339.1"/>
</dbReference>
<sequence>MMATPTRNIPLPTGDMSFTSSPHEANHQRHYLPAIEHARLEAALKGRPLPNVLPHSIEAGKDPYYIGNAYRRLQYNPWHLDTSERPYLDYIRKVMRGWPHLEYLADWMQITTSPPKWKHLPKTSRDMRAQKTCVAIIDFSVEANEKPKTTFIGTIGELRELFDDPQFSHAPDHPRLYIMEDLSRDMVEEFGSRYDVDPLLWRGHISDYMWYKTKDPWVELDELPHLVREKTFYNFRYIHPRYFEDKESHSRATIEAGKMNVLRSLDSDQYSERLPDSEERVFLCRSKASLWIQPRRNGKNNTFGILVVDPTFQEGYPLWSGYRNFEETPELQAINLTGPPRTSLFQDVVYWASKMGASDLDALAANPRNLALSILTIIASEWLTVLQYLRTRLTQLEWMLEIPDFRAPYRLDEVLGRLHPWHRYLPFYRRWVRDVLRSILHKDDLDMQSQHNQALFKLREDFLVIQEEFEIAQAQLDNMTNLVTAIISLEENKRMANQNSNVTRLTYLAVVFVPMSFVTGLFSMTTDVSALTQTFWIFFIVAIPLSFGALAAAQWIYLREWVKRQWRK</sequence>
<evidence type="ECO:0000313" key="6">
    <source>
        <dbReference type="EMBL" id="PMD53176.1"/>
    </source>
</evidence>
<organism evidence="6 7">
    <name type="scientific">Hyaloscypha bicolor E</name>
    <dbReference type="NCBI Taxonomy" id="1095630"/>
    <lineage>
        <taxon>Eukaryota</taxon>
        <taxon>Fungi</taxon>
        <taxon>Dikarya</taxon>
        <taxon>Ascomycota</taxon>
        <taxon>Pezizomycotina</taxon>
        <taxon>Leotiomycetes</taxon>
        <taxon>Helotiales</taxon>
        <taxon>Hyaloscyphaceae</taxon>
        <taxon>Hyaloscypha</taxon>
        <taxon>Hyaloscypha bicolor</taxon>
    </lineage>
</organism>
<dbReference type="STRING" id="1095630.A0A2J6SQX9"/>
<evidence type="ECO:0000256" key="3">
    <source>
        <dbReference type="ARBA" id="ARBA00022989"/>
    </source>
</evidence>
<dbReference type="EMBL" id="KZ613892">
    <property type="protein sequence ID" value="PMD53176.1"/>
    <property type="molecule type" value="Genomic_DNA"/>
</dbReference>
<dbReference type="Pfam" id="PF01544">
    <property type="entry name" value="CorA"/>
    <property type="match status" value="1"/>
</dbReference>
<evidence type="ECO:0000256" key="4">
    <source>
        <dbReference type="ARBA" id="ARBA00023136"/>
    </source>
</evidence>
<feature type="transmembrane region" description="Helical" evidence="5">
    <location>
        <begin position="370"/>
        <end position="389"/>
    </location>
</feature>
<evidence type="ECO:0000313" key="7">
    <source>
        <dbReference type="Proteomes" id="UP000235371"/>
    </source>
</evidence>
<reference evidence="6 7" key="1">
    <citation type="submission" date="2016-04" db="EMBL/GenBank/DDBJ databases">
        <title>A degradative enzymes factory behind the ericoid mycorrhizal symbiosis.</title>
        <authorList>
            <consortium name="DOE Joint Genome Institute"/>
            <person name="Martino E."/>
            <person name="Morin E."/>
            <person name="Grelet G."/>
            <person name="Kuo A."/>
            <person name="Kohler A."/>
            <person name="Daghino S."/>
            <person name="Barry K."/>
            <person name="Choi C."/>
            <person name="Cichocki N."/>
            <person name="Clum A."/>
            <person name="Copeland A."/>
            <person name="Hainaut M."/>
            <person name="Haridas S."/>
            <person name="Labutti K."/>
            <person name="Lindquist E."/>
            <person name="Lipzen A."/>
            <person name="Khouja H.-R."/>
            <person name="Murat C."/>
            <person name="Ohm R."/>
            <person name="Olson A."/>
            <person name="Spatafora J."/>
            <person name="Veneault-Fourrey C."/>
            <person name="Henrissat B."/>
            <person name="Grigoriev I."/>
            <person name="Martin F."/>
            <person name="Perotto S."/>
        </authorList>
    </citation>
    <scope>NUCLEOTIDE SEQUENCE [LARGE SCALE GENOMIC DNA]</scope>
    <source>
        <strain evidence="6 7">E</strain>
    </source>
</reference>
<dbReference type="AlphaFoldDB" id="A0A2J6SQX9"/>
<dbReference type="InterPro" id="IPR045863">
    <property type="entry name" value="CorA_TM1_TM2"/>
</dbReference>
<evidence type="ECO:0000256" key="2">
    <source>
        <dbReference type="ARBA" id="ARBA00022692"/>
    </source>
</evidence>
<dbReference type="InterPro" id="IPR002523">
    <property type="entry name" value="MgTranspt_CorA/ZnTranspt_ZntB"/>
</dbReference>
<evidence type="ECO:0008006" key="8">
    <source>
        <dbReference type="Google" id="ProtNLM"/>
    </source>
</evidence>
<dbReference type="SUPFAM" id="SSF144083">
    <property type="entry name" value="Magnesium transport protein CorA, transmembrane region"/>
    <property type="match status" value="1"/>
</dbReference>
<name>A0A2J6SQX9_9HELO</name>
<dbReference type="GO" id="GO:0046873">
    <property type="term" value="F:metal ion transmembrane transporter activity"/>
    <property type="evidence" value="ECO:0007669"/>
    <property type="project" value="InterPro"/>
</dbReference>
<feature type="transmembrane region" description="Helical" evidence="5">
    <location>
        <begin position="505"/>
        <end position="523"/>
    </location>
</feature>
<evidence type="ECO:0000256" key="1">
    <source>
        <dbReference type="ARBA" id="ARBA00004141"/>
    </source>
</evidence>
<keyword evidence="3 5" id="KW-1133">Transmembrane helix</keyword>
<comment type="subcellular location">
    <subcellularLocation>
        <location evidence="1">Membrane</location>
        <topology evidence="1">Multi-pass membrane protein</topology>
    </subcellularLocation>
</comment>
<evidence type="ECO:0000256" key="5">
    <source>
        <dbReference type="SAM" id="Phobius"/>
    </source>
</evidence>
<dbReference type="InParanoid" id="A0A2J6SQX9"/>
<keyword evidence="4 5" id="KW-0472">Membrane</keyword>
<keyword evidence="7" id="KW-1185">Reference proteome</keyword>
<feature type="transmembrane region" description="Helical" evidence="5">
    <location>
        <begin position="535"/>
        <end position="558"/>
    </location>
</feature>